<evidence type="ECO:0000256" key="1">
    <source>
        <dbReference type="PROSITE-ProRule" id="PRU00325"/>
    </source>
</evidence>
<dbReference type="RefSeq" id="WP_193868742.1">
    <property type="nucleotide sequence ID" value="NZ_JADEWU010000012.1"/>
</dbReference>
<proteinExistence type="predicted"/>
<reference evidence="3 4" key="1">
    <citation type="submission" date="2020-10" db="EMBL/GenBank/DDBJ databases">
        <authorList>
            <person name="Castelo-Branco R."/>
            <person name="Eusebio N."/>
            <person name="Adriana R."/>
            <person name="Vieira A."/>
            <person name="Brugerolle De Fraissinette N."/>
            <person name="Rezende De Castro R."/>
            <person name="Schneider M.P."/>
            <person name="Vasconcelos V."/>
            <person name="Leao P.N."/>
        </authorList>
    </citation>
    <scope>NUCLEOTIDE SEQUENCE [LARGE SCALE GENOMIC DNA]</scope>
    <source>
        <strain evidence="3 4">LEGE 06226</strain>
    </source>
</reference>
<protein>
    <submittedName>
        <fullName evidence="3">SWIM zinc finger family protein</fullName>
    </submittedName>
</protein>
<sequence length="281" mass="32168">MVDYTMEANKEWWSQQWLDLLDKYRFKKRLERARNYARQGNVLNIDFKDQKVLAQVQGTQPEPYTVSLWLDVFSDEEWNYIIETLSQRAIFSAKLLAGEMPQDIEDVFAANGLRLFPFSLDNVHSECSCPDKANPCKHIGAVYYMLGDRFSEDPFVLFQLRGRTQEQIITTLRQLRGQSEEDINVSTRETTAIKSNPHAPKLNQFWNYSEQLDPALVVITPPPGSETVLDVLGTIPLAPLAVNSNNRSTSSATDIVMQYLETVYKNVSQQAVLIALNREEI</sequence>
<evidence type="ECO:0000259" key="2">
    <source>
        <dbReference type="PROSITE" id="PS50966"/>
    </source>
</evidence>
<dbReference type="InterPro" id="IPR007527">
    <property type="entry name" value="Znf_SWIM"/>
</dbReference>
<dbReference type="PROSITE" id="PS50966">
    <property type="entry name" value="ZF_SWIM"/>
    <property type="match status" value="1"/>
</dbReference>
<keyword evidence="1" id="KW-0863">Zinc-finger</keyword>
<feature type="domain" description="SWIM-type" evidence="2">
    <location>
        <begin position="116"/>
        <end position="147"/>
    </location>
</feature>
<comment type="caution">
    <text evidence="3">The sequence shown here is derived from an EMBL/GenBank/DDBJ whole genome shotgun (WGS) entry which is preliminary data.</text>
</comment>
<evidence type="ECO:0000313" key="3">
    <source>
        <dbReference type="EMBL" id="MBE9143126.1"/>
    </source>
</evidence>
<keyword evidence="1" id="KW-0479">Metal-binding</keyword>
<keyword evidence="4" id="KW-1185">Reference proteome</keyword>
<name>A0ABR9UAB3_9CYAN</name>
<dbReference type="EMBL" id="JADEWU010000012">
    <property type="protein sequence ID" value="MBE9143126.1"/>
    <property type="molecule type" value="Genomic_DNA"/>
</dbReference>
<accession>A0ABR9UAB3</accession>
<gene>
    <name evidence="3" type="ORF">IQ236_07795</name>
</gene>
<keyword evidence="1" id="KW-0862">Zinc</keyword>
<evidence type="ECO:0000313" key="4">
    <source>
        <dbReference type="Proteomes" id="UP000640725"/>
    </source>
</evidence>
<dbReference type="Proteomes" id="UP000640725">
    <property type="component" value="Unassembled WGS sequence"/>
</dbReference>
<dbReference type="Pfam" id="PF04434">
    <property type="entry name" value="SWIM"/>
    <property type="match status" value="1"/>
</dbReference>
<organism evidence="3 4">
    <name type="scientific">Planktothrix mougeotii LEGE 06226</name>
    <dbReference type="NCBI Taxonomy" id="1828728"/>
    <lineage>
        <taxon>Bacteria</taxon>
        <taxon>Bacillati</taxon>
        <taxon>Cyanobacteriota</taxon>
        <taxon>Cyanophyceae</taxon>
        <taxon>Oscillatoriophycideae</taxon>
        <taxon>Oscillatoriales</taxon>
        <taxon>Microcoleaceae</taxon>
        <taxon>Planktothrix</taxon>
    </lineage>
</organism>
<dbReference type="PANTHER" id="PTHR38133:SF1">
    <property type="entry name" value="SLR1429 PROTEIN"/>
    <property type="match status" value="1"/>
</dbReference>
<dbReference type="PANTHER" id="PTHR38133">
    <property type="entry name" value="SLR1429 PROTEIN"/>
    <property type="match status" value="1"/>
</dbReference>